<dbReference type="AlphaFoldDB" id="A0A417YEV8"/>
<reference evidence="1 2" key="1">
    <citation type="journal article" date="2007" name="Int. J. Syst. Evol. Microbiol.">
        <title>Oceanobacillus profundus sp. nov., isolated from a deep-sea sediment core.</title>
        <authorList>
            <person name="Kim Y.G."/>
            <person name="Choi D.H."/>
            <person name="Hyun S."/>
            <person name="Cho B.C."/>
        </authorList>
    </citation>
    <scope>NUCLEOTIDE SEQUENCE [LARGE SCALE GENOMIC DNA]</scope>
    <source>
        <strain evidence="1 2">DSM 18246</strain>
    </source>
</reference>
<accession>A0A417YEV8</accession>
<sequence length="141" mass="16389">MAELANCVRCNTVFVKGLRDICQNCYRKEEEAFQTVYRFLRERKNREATLIEIIEATGVEESLIIKFIKEKRLLPSDFPKLAYPCEKCGNEITSGKLCISCTEELKNDLTAYEKTEKVMEEARKKSSSNIDTYYAIDKHKK</sequence>
<evidence type="ECO:0000313" key="2">
    <source>
        <dbReference type="Proteomes" id="UP000285456"/>
    </source>
</evidence>
<dbReference type="InterPro" id="IPR022258">
    <property type="entry name" value="Flagellar_operon_YvyF"/>
</dbReference>
<proteinExistence type="predicted"/>
<comment type="caution">
    <text evidence="1">The sequence shown here is derived from an EMBL/GenBank/DDBJ whole genome shotgun (WGS) entry which is preliminary data.</text>
</comment>
<evidence type="ECO:0000313" key="1">
    <source>
        <dbReference type="EMBL" id="RHW31210.1"/>
    </source>
</evidence>
<evidence type="ECO:0008006" key="3">
    <source>
        <dbReference type="Google" id="ProtNLM"/>
    </source>
</evidence>
<organism evidence="1 2">
    <name type="scientific">Oceanobacillus profundus</name>
    <dbReference type="NCBI Taxonomy" id="372463"/>
    <lineage>
        <taxon>Bacteria</taxon>
        <taxon>Bacillati</taxon>
        <taxon>Bacillota</taxon>
        <taxon>Bacilli</taxon>
        <taxon>Bacillales</taxon>
        <taxon>Bacillaceae</taxon>
        <taxon>Oceanobacillus</taxon>
    </lineage>
</organism>
<keyword evidence="2" id="KW-1185">Reference proteome</keyword>
<dbReference type="OrthoDB" id="1739831at2"/>
<name>A0A417YEV8_9BACI</name>
<protein>
    <recommendedName>
        <fullName evidence="3">Flagellar protein</fullName>
    </recommendedName>
</protein>
<dbReference type="EMBL" id="QWEH01000009">
    <property type="protein sequence ID" value="RHW31210.1"/>
    <property type="molecule type" value="Genomic_DNA"/>
</dbReference>
<dbReference type="Proteomes" id="UP000285456">
    <property type="component" value="Unassembled WGS sequence"/>
</dbReference>
<gene>
    <name evidence="1" type="ORF">D1B32_13475</name>
</gene>
<dbReference type="RefSeq" id="WP_095311136.1">
    <property type="nucleotide sequence ID" value="NZ_JAMAWL010000002.1"/>
</dbReference>
<dbReference type="NCBIfam" id="TIGR03826">
    <property type="entry name" value="YvyF"/>
    <property type="match status" value="1"/>
</dbReference>